<evidence type="ECO:0000313" key="2">
    <source>
        <dbReference type="Proteomes" id="UP000471298"/>
    </source>
</evidence>
<dbReference type="Proteomes" id="UP000471298">
    <property type="component" value="Unassembled WGS sequence"/>
</dbReference>
<dbReference type="RefSeq" id="WP_152810162.1">
    <property type="nucleotide sequence ID" value="NZ_WHNW01000004.1"/>
</dbReference>
<accession>A0A6N7F075</accession>
<evidence type="ECO:0000313" key="1">
    <source>
        <dbReference type="EMBL" id="MPV86178.1"/>
    </source>
</evidence>
<gene>
    <name evidence="1" type="ORF">GCU85_05470</name>
</gene>
<reference evidence="1 2" key="1">
    <citation type="submission" date="2019-10" db="EMBL/GenBank/DDBJ databases">
        <title>Cardiobacteriales fam. a chemoheterotrophic member of the order Cardiobacteriales, and proposal of Cardiobacteriales fam. nov.</title>
        <authorList>
            <person name="Wang C."/>
        </authorList>
    </citation>
    <scope>NUCLEOTIDE SEQUENCE [LARGE SCALE GENOMIC DNA]</scope>
    <source>
        <strain evidence="1 2">ML27</strain>
    </source>
</reference>
<dbReference type="EMBL" id="WHNW01000004">
    <property type="protein sequence ID" value="MPV86178.1"/>
    <property type="molecule type" value="Genomic_DNA"/>
</dbReference>
<keyword evidence="2" id="KW-1185">Reference proteome</keyword>
<organism evidence="1 2">
    <name type="scientific">Ostreibacterium oceani</name>
    <dbReference type="NCBI Taxonomy" id="2654998"/>
    <lineage>
        <taxon>Bacteria</taxon>
        <taxon>Pseudomonadati</taxon>
        <taxon>Pseudomonadota</taxon>
        <taxon>Gammaproteobacteria</taxon>
        <taxon>Cardiobacteriales</taxon>
        <taxon>Ostreibacteriaceae</taxon>
        <taxon>Ostreibacterium</taxon>
    </lineage>
</organism>
<name>A0A6N7F075_9GAMM</name>
<proteinExistence type="predicted"/>
<dbReference type="AlphaFoldDB" id="A0A6N7F075"/>
<comment type="caution">
    <text evidence="1">The sequence shown here is derived from an EMBL/GenBank/DDBJ whole genome shotgun (WGS) entry which is preliminary data.</text>
</comment>
<dbReference type="InParanoid" id="A0A6N7F075"/>
<sequence>MKKGKQTAVPATRYRNPLATAAIMKKGGRHEKSHKAHRLKNKAAIKNTLKTMSDKHSHGFFYAFFRQIPFALQIRRANRCVNGR</sequence>
<protein>
    <submittedName>
        <fullName evidence="1">Uncharacterized protein</fullName>
    </submittedName>
</protein>